<gene>
    <name evidence="2" type="ORF">SI65_02897</name>
</gene>
<keyword evidence="3" id="KW-1185">Reference proteome</keyword>
<dbReference type="AlphaFoldDB" id="A0A1E3BMM8"/>
<proteinExistence type="predicted"/>
<feature type="compositionally biased region" description="Polar residues" evidence="1">
    <location>
        <begin position="183"/>
        <end position="196"/>
    </location>
</feature>
<feature type="region of interest" description="Disordered" evidence="1">
    <location>
        <begin position="61"/>
        <end position="169"/>
    </location>
</feature>
<accession>A0A1E3BMM8</accession>
<dbReference type="VEuPathDB" id="FungiDB:SI65_02897"/>
<feature type="compositionally biased region" description="Polar residues" evidence="1">
    <location>
        <begin position="295"/>
        <end position="309"/>
    </location>
</feature>
<feature type="compositionally biased region" description="Polar residues" evidence="1">
    <location>
        <begin position="122"/>
        <end position="137"/>
    </location>
</feature>
<sequence>MTMIRLRPTRIVPNRDDIHHHIEQIFDRLYERLRAFEPECYDDDFGDDLGSLIDADISSSFRSSPAADEDYDSEASSAFDPDYEYKRYPSSQLEDYGIDDGIPLSDSRAIERPHPRQYPRSEISNTTDEGSYGNGSYETAIDSGVGMQEDENQPPQPSDKETTSKLDRALDSKFVSFNEAKTRSVQLAPSIHQTFPNPRVNKMPGSIQDERNMPQTDIHMSDAPERDTTGSGSNNTSRVSSTVSQNRGKRTRTSAGSRMSAVSSDIKSKRHSSQVPSEGETSSSISSRGAHATGAASNQTGRTVSQWTELSRPATRRTSWHPVNAPQGQRGRRQPANRGRTNSTGQGTTRTAKTAETHTSSLRPASIQGSAPLLSDNVQRPATSPHATPATQTRPSTAQPTLTATAPAPAGINMPPQTALSPEKWKHMMEASQVYREHVNHMITEMEKDDDNANGFGLGELRRRPLGDMFD</sequence>
<feature type="compositionally biased region" description="Polar residues" evidence="1">
    <location>
        <begin position="253"/>
        <end position="265"/>
    </location>
</feature>
<dbReference type="Proteomes" id="UP000094569">
    <property type="component" value="Unassembled WGS sequence"/>
</dbReference>
<feature type="compositionally biased region" description="Polar residues" evidence="1">
    <location>
        <begin position="360"/>
        <end position="369"/>
    </location>
</feature>
<protein>
    <submittedName>
        <fullName evidence="2">Uncharacterized protein</fullName>
    </submittedName>
</protein>
<feature type="compositionally biased region" description="Low complexity" evidence="1">
    <location>
        <begin position="395"/>
        <end position="410"/>
    </location>
</feature>
<feature type="compositionally biased region" description="Low complexity" evidence="1">
    <location>
        <begin position="229"/>
        <end position="244"/>
    </location>
</feature>
<feature type="compositionally biased region" description="Basic and acidic residues" evidence="1">
    <location>
        <begin position="158"/>
        <end position="169"/>
    </location>
</feature>
<evidence type="ECO:0000256" key="1">
    <source>
        <dbReference type="SAM" id="MobiDB-lite"/>
    </source>
</evidence>
<feature type="region of interest" description="Disordered" evidence="1">
    <location>
        <begin position="181"/>
        <end position="419"/>
    </location>
</feature>
<name>A0A1E3BMM8_ASPCR</name>
<dbReference type="OrthoDB" id="4505810at2759"/>
<evidence type="ECO:0000313" key="2">
    <source>
        <dbReference type="EMBL" id="ODM22051.1"/>
    </source>
</evidence>
<organism evidence="2 3">
    <name type="scientific">Aspergillus cristatus</name>
    <name type="common">Chinese Fuzhuan brick tea-fermentation fungus</name>
    <name type="synonym">Eurotium cristatum</name>
    <dbReference type="NCBI Taxonomy" id="573508"/>
    <lineage>
        <taxon>Eukaryota</taxon>
        <taxon>Fungi</taxon>
        <taxon>Dikarya</taxon>
        <taxon>Ascomycota</taxon>
        <taxon>Pezizomycotina</taxon>
        <taxon>Eurotiomycetes</taxon>
        <taxon>Eurotiomycetidae</taxon>
        <taxon>Eurotiales</taxon>
        <taxon>Aspergillaceae</taxon>
        <taxon>Aspergillus</taxon>
        <taxon>Aspergillus subgen. Aspergillus</taxon>
    </lineage>
</organism>
<feature type="compositionally biased region" description="Polar residues" evidence="1">
    <location>
        <begin position="376"/>
        <end position="394"/>
    </location>
</feature>
<reference evidence="2 3" key="1">
    <citation type="journal article" date="2016" name="BMC Genomics">
        <title>Comparative genomic and transcriptomic analyses of the Fuzhuan brick tea-fermentation fungus Aspergillus cristatus.</title>
        <authorList>
            <person name="Ge Y."/>
            <person name="Wang Y."/>
            <person name="Liu Y."/>
            <person name="Tan Y."/>
            <person name="Ren X."/>
            <person name="Zhang X."/>
            <person name="Hyde K.D."/>
            <person name="Liu Y."/>
            <person name="Liu Z."/>
        </authorList>
    </citation>
    <scope>NUCLEOTIDE SEQUENCE [LARGE SCALE GENOMIC DNA]</scope>
    <source>
        <strain evidence="2 3">GZAAS20.1005</strain>
    </source>
</reference>
<dbReference type="EMBL" id="JXNT01000002">
    <property type="protein sequence ID" value="ODM22051.1"/>
    <property type="molecule type" value="Genomic_DNA"/>
</dbReference>
<comment type="caution">
    <text evidence="2">The sequence shown here is derived from an EMBL/GenBank/DDBJ whole genome shotgun (WGS) entry which is preliminary data.</text>
</comment>
<feature type="compositionally biased region" description="Basic and acidic residues" evidence="1">
    <location>
        <begin position="219"/>
        <end position="228"/>
    </location>
</feature>
<feature type="compositionally biased region" description="Low complexity" evidence="1">
    <location>
        <begin position="348"/>
        <end position="359"/>
    </location>
</feature>
<evidence type="ECO:0000313" key="3">
    <source>
        <dbReference type="Proteomes" id="UP000094569"/>
    </source>
</evidence>